<dbReference type="Proteomes" id="UP001595724">
    <property type="component" value="Unassembled WGS sequence"/>
</dbReference>
<evidence type="ECO:0000256" key="1">
    <source>
        <dbReference type="SAM" id="MobiDB-lite"/>
    </source>
</evidence>
<name>A0ABV7UVM1_9GAMM</name>
<reference evidence="4" key="1">
    <citation type="journal article" date="2019" name="Int. J. Syst. Evol. Microbiol.">
        <title>The Global Catalogue of Microorganisms (GCM) 10K type strain sequencing project: providing services to taxonomists for standard genome sequencing and annotation.</title>
        <authorList>
            <consortium name="The Broad Institute Genomics Platform"/>
            <consortium name="The Broad Institute Genome Sequencing Center for Infectious Disease"/>
            <person name="Wu L."/>
            <person name="Ma J."/>
        </authorList>
    </citation>
    <scope>NUCLEOTIDE SEQUENCE [LARGE SCALE GENOMIC DNA]</scope>
    <source>
        <strain evidence="4">KCTC 42211</strain>
    </source>
</reference>
<comment type="caution">
    <text evidence="3">The sequence shown here is derived from an EMBL/GenBank/DDBJ whole genome shotgun (WGS) entry which is preliminary data.</text>
</comment>
<dbReference type="InterPro" id="IPR051162">
    <property type="entry name" value="T4SS_component"/>
</dbReference>
<dbReference type="Gene3D" id="3.40.50.300">
    <property type="entry name" value="P-loop containing nucleotide triphosphate hydrolases"/>
    <property type="match status" value="2"/>
</dbReference>
<dbReference type="PANTHER" id="PTHR30121">
    <property type="entry name" value="UNCHARACTERIZED PROTEIN YJGR-RELATED"/>
    <property type="match status" value="1"/>
</dbReference>
<organism evidence="3 4">
    <name type="scientific">Luteimonas notoginsengisoli</name>
    <dbReference type="NCBI Taxonomy" id="1578200"/>
    <lineage>
        <taxon>Bacteria</taxon>
        <taxon>Pseudomonadati</taxon>
        <taxon>Pseudomonadota</taxon>
        <taxon>Gammaproteobacteria</taxon>
        <taxon>Lysobacterales</taxon>
        <taxon>Lysobacteraceae</taxon>
        <taxon>Luteimonas</taxon>
    </lineage>
</organism>
<feature type="region of interest" description="Disordered" evidence="1">
    <location>
        <begin position="434"/>
        <end position="456"/>
    </location>
</feature>
<accession>A0ABV7UVM1</accession>
<feature type="domain" description="Helicase HerA-like C-terminal" evidence="2">
    <location>
        <begin position="19"/>
        <end position="509"/>
    </location>
</feature>
<dbReference type="PANTHER" id="PTHR30121:SF6">
    <property type="entry name" value="SLR6007 PROTEIN"/>
    <property type="match status" value="1"/>
</dbReference>
<dbReference type="InterPro" id="IPR033186">
    <property type="entry name" value="HerA_C"/>
</dbReference>
<proteinExistence type="predicted"/>
<dbReference type="EMBL" id="JBHRYF010000009">
    <property type="protein sequence ID" value="MFC3661074.1"/>
    <property type="molecule type" value="Genomic_DNA"/>
</dbReference>
<protein>
    <submittedName>
        <fullName evidence="3">Helicase HerA-like domain-containing protein</fullName>
    </submittedName>
</protein>
<gene>
    <name evidence="3" type="ORF">ACFOM9_13470</name>
</gene>
<dbReference type="SUPFAM" id="SSF52540">
    <property type="entry name" value="P-loop containing nucleoside triphosphate hydrolases"/>
    <property type="match status" value="1"/>
</dbReference>
<dbReference type="RefSeq" id="WP_386711786.1">
    <property type="nucleotide sequence ID" value="NZ_JBHRYF010000009.1"/>
</dbReference>
<evidence type="ECO:0000259" key="2">
    <source>
        <dbReference type="Pfam" id="PF05872"/>
    </source>
</evidence>
<evidence type="ECO:0000313" key="3">
    <source>
        <dbReference type="EMBL" id="MFC3661074.1"/>
    </source>
</evidence>
<evidence type="ECO:0000313" key="4">
    <source>
        <dbReference type="Proteomes" id="UP001595724"/>
    </source>
</evidence>
<dbReference type="Pfam" id="PF05872">
    <property type="entry name" value="HerA_C"/>
    <property type="match status" value="1"/>
</dbReference>
<sequence length="509" mass="54581">MDPILVGKAVTTPTSLPASQGKVWLQPKFGNRHGLVAGATGTGKTVTLTTIAEGFSRIGVPVFMADVKGDVAGLAVAGTLNERLQARIDEIGIDGYTSEASPVVFWDLYGKLGHPVRTTVSEIGPTLLARMLELNDTQSGVLEIVFKLADDNGWLLLDLDDLRALLAHASETRKEISAQYGLISTQSVGAIQRAILQIEQQGGALFFGEPALELTDLMRTTPDGRGVIGILAADQLIMKPRLYSSFLLWLLSELFEQLPEVGDLDKPKLVFVFDEAHLLFDDAPPALQQRIEQVVRLIRSKGVGVYFCSQFPDDVPDEILGQLGNRVQHALRAFTPRDQKAVKTAAETFVSNPDLDVAKAIGQLGTGEALVSTLQDKGIPMPVEKTLVAPPRCRMGAITDTERAAVRAGSPVGTKYDAPVNRVSATEMLAARRAEPAAEVSGKARPARTAQAGDAERGMGDVVKDALFGTTRRQGMIETMAKQTARTVGSQVGRKILRGLLGGIFGGKR</sequence>
<dbReference type="InterPro" id="IPR027417">
    <property type="entry name" value="P-loop_NTPase"/>
</dbReference>
<keyword evidence="4" id="KW-1185">Reference proteome</keyword>